<dbReference type="EMBL" id="QPFP01000015">
    <property type="protein sequence ID" value="TEB32390.1"/>
    <property type="molecule type" value="Genomic_DNA"/>
</dbReference>
<accession>A0A4Y7TE32</accession>
<evidence type="ECO:0000313" key="2">
    <source>
        <dbReference type="Proteomes" id="UP000298030"/>
    </source>
</evidence>
<dbReference type="AlphaFoldDB" id="A0A4Y7TE32"/>
<gene>
    <name evidence="1" type="ORF">FA13DRAFT_250994</name>
</gene>
<comment type="caution">
    <text evidence="1">The sequence shown here is derived from an EMBL/GenBank/DDBJ whole genome shotgun (WGS) entry which is preliminary data.</text>
</comment>
<sequence length="113" mass="12390">MPHQTPHPRCFGAGRDWKHYESGSDAHLHHLIFGKCLGLVSSGELTLRLYWSWFHTIGGYNNCHSQAQGAPLKSSYLLVPVGPAIRLVGVTCAHKLCRPSHSRPTTTVGGGYN</sequence>
<proteinExistence type="predicted"/>
<protein>
    <submittedName>
        <fullName evidence="1">Uncharacterized protein</fullName>
    </submittedName>
</protein>
<evidence type="ECO:0000313" key="1">
    <source>
        <dbReference type="EMBL" id="TEB32390.1"/>
    </source>
</evidence>
<reference evidence="1 2" key="1">
    <citation type="journal article" date="2019" name="Nat. Ecol. Evol.">
        <title>Megaphylogeny resolves global patterns of mushroom evolution.</title>
        <authorList>
            <person name="Varga T."/>
            <person name="Krizsan K."/>
            <person name="Foldi C."/>
            <person name="Dima B."/>
            <person name="Sanchez-Garcia M."/>
            <person name="Sanchez-Ramirez S."/>
            <person name="Szollosi G.J."/>
            <person name="Szarkandi J.G."/>
            <person name="Papp V."/>
            <person name="Albert L."/>
            <person name="Andreopoulos W."/>
            <person name="Angelini C."/>
            <person name="Antonin V."/>
            <person name="Barry K.W."/>
            <person name="Bougher N.L."/>
            <person name="Buchanan P."/>
            <person name="Buyck B."/>
            <person name="Bense V."/>
            <person name="Catcheside P."/>
            <person name="Chovatia M."/>
            <person name="Cooper J."/>
            <person name="Damon W."/>
            <person name="Desjardin D."/>
            <person name="Finy P."/>
            <person name="Geml J."/>
            <person name="Haridas S."/>
            <person name="Hughes K."/>
            <person name="Justo A."/>
            <person name="Karasinski D."/>
            <person name="Kautmanova I."/>
            <person name="Kiss B."/>
            <person name="Kocsube S."/>
            <person name="Kotiranta H."/>
            <person name="LaButti K.M."/>
            <person name="Lechner B.E."/>
            <person name="Liimatainen K."/>
            <person name="Lipzen A."/>
            <person name="Lukacs Z."/>
            <person name="Mihaltcheva S."/>
            <person name="Morgado L.N."/>
            <person name="Niskanen T."/>
            <person name="Noordeloos M.E."/>
            <person name="Ohm R.A."/>
            <person name="Ortiz-Santana B."/>
            <person name="Ovrebo C."/>
            <person name="Racz N."/>
            <person name="Riley R."/>
            <person name="Savchenko A."/>
            <person name="Shiryaev A."/>
            <person name="Soop K."/>
            <person name="Spirin V."/>
            <person name="Szebenyi C."/>
            <person name="Tomsovsky M."/>
            <person name="Tulloss R.E."/>
            <person name="Uehling J."/>
            <person name="Grigoriev I.V."/>
            <person name="Vagvolgyi C."/>
            <person name="Papp T."/>
            <person name="Martin F.M."/>
            <person name="Miettinen O."/>
            <person name="Hibbett D.S."/>
            <person name="Nagy L.G."/>
        </authorList>
    </citation>
    <scope>NUCLEOTIDE SEQUENCE [LARGE SCALE GENOMIC DNA]</scope>
    <source>
        <strain evidence="1 2">FP101781</strain>
    </source>
</reference>
<organism evidence="1 2">
    <name type="scientific">Coprinellus micaceus</name>
    <name type="common">Glistening ink-cap mushroom</name>
    <name type="synonym">Coprinus micaceus</name>
    <dbReference type="NCBI Taxonomy" id="71717"/>
    <lineage>
        <taxon>Eukaryota</taxon>
        <taxon>Fungi</taxon>
        <taxon>Dikarya</taxon>
        <taxon>Basidiomycota</taxon>
        <taxon>Agaricomycotina</taxon>
        <taxon>Agaricomycetes</taxon>
        <taxon>Agaricomycetidae</taxon>
        <taxon>Agaricales</taxon>
        <taxon>Agaricineae</taxon>
        <taxon>Psathyrellaceae</taxon>
        <taxon>Coprinellus</taxon>
    </lineage>
</organism>
<name>A0A4Y7TE32_COPMI</name>
<keyword evidence="2" id="KW-1185">Reference proteome</keyword>
<dbReference type="Proteomes" id="UP000298030">
    <property type="component" value="Unassembled WGS sequence"/>
</dbReference>